<dbReference type="InterPro" id="IPR017455">
    <property type="entry name" value="Znf_FYVE-rel"/>
</dbReference>
<dbReference type="SMART" id="SM00064">
    <property type="entry name" value="FYVE"/>
    <property type="match status" value="1"/>
</dbReference>
<evidence type="ECO:0000256" key="5">
    <source>
        <dbReference type="ARBA" id="ARBA00022771"/>
    </source>
</evidence>
<dbReference type="EMBL" id="GECZ01017064">
    <property type="protein sequence ID" value="JAS52705.1"/>
    <property type="molecule type" value="Transcribed_RNA"/>
</dbReference>
<dbReference type="PROSITE" id="PS50178">
    <property type="entry name" value="ZF_FYVE"/>
    <property type="match status" value="1"/>
</dbReference>
<dbReference type="GO" id="GO:0008270">
    <property type="term" value="F:zinc ion binding"/>
    <property type="evidence" value="ECO:0007669"/>
    <property type="project" value="UniProtKB-KW"/>
</dbReference>
<feature type="non-terminal residue" evidence="10">
    <location>
        <position position="1"/>
    </location>
</feature>
<dbReference type="InterPro" id="IPR051118">
    <property type="entry name" value="LST-2"/>
</dbReference>
<name>A0A1B6FR61_9HEMI</name>
<evidence type="ECO:0000256" key="3">
    <source>
        <dbReference type="ARBA" id="ARBA00019870"/>
    </source>
</evidence>
<comment type="function">
    <text evidence="1">Negative regulator of epidermal growth factor receptor (EGFR) signaling.</text>
</comment>
<evidence type="ECO:0000256" key="4">
    <source>
        <dbReference type="ARBA" id="ARBA00022723"/>
    </source>
</evidence>
<evidence type="ECO:0000256" key="6">
    <source>
        <dbReference type="ARBA" id="ARBA00022833"/>
    </source>
</evidence>
<feature type="compositionally biased region" description="Low complexity" evidence="8">
    <location>
        <begin position="586"/>
        <end position="616"/>
    </location>
</feature>
<keyword evidence="4" id="KW-0479">Metal-binding</keyword>
<keyword evidence="5 7" id="KW-0863">Zinc-finger</keyword>
<dbReference type="GO" id="GO:0031901">
    <property type="term" value="C:early endosome membrane"/>
    <property type="evidence" value="ECO:0007669"/>
    <property type="project" value="TreeGrafter"/>
</dbReference>
<dbReference type="InterPro" id="IPR000306">
    <property type="entry name" value="Znf_FYVE"/>
</dbReference>
<dbReference type="PANTHER" id="PTHR46465">
    <property type="entry name" value="LATERAL SIGNALING TARGET PROTEIN 2 HOMOLOG"/>
    <property type="match status" value="1"/>
</dbReference>
<dbReference type="InterPro" id="IPR043269">
    <property type="entry name" value="FYVE_LST2"/>
</dbReference>
<feature type="compositionally biased region" description="Basic and acidic residues" evidence="8">
    <location>
        <begin position="572"/>
        <end position="585"/>
    </location>
</feature>
<evidence type="ECO:0000256" key="2">
    <source>
        <dbReference type="ARBA" id="ARBA00008755"/>
    </source>
</evidence>
<dbReference type="Gene3D" id="3.30.40.10">
    <property type="entry name" value="Zinc/RING finger domain, C3HC4 (zinc finger)"/>
    <property type="match status" value="1"/>
</dbReference>
<feature type="region of interest" description="Disordered" evidence="8">
    <location>
        <begin position="275"/>
        <end position="302"/>
    </location>
</feature>
<dbReference type="PANTHER" id="PTHR46465:SF2">
    <property type="entry name" value="LATERAL SIGNALING TARGET PROTEIN 2 HOMOLOG"/>
    <property type="match status" value="1"/>
</dbReference>
<dbReference type="Pfam" id="PF01363">
    <property type="entry name" value="FYVE"/>
    <property type="match status" value="1"/>
</dbReference>
<dbReference type="InterPro" id="IPR011011">
    <property type="entry name" value="Znf_FYVE_PHD"/>
</dbReference>
<organism evidence="10">
    <name type="scientific">Cuerna arida</name>
    <dbReference type="NCBI Taxonomy" id="1464854"/>
    <lineage>
        <taxon>Eukaryota</taxon>
        <taxon>Metazoa</taxon>
        <taxon>Ecdysozoa</taxon>
        <taxon>Arthropoda</taxon>
        <taxon>Hexapoda</taxon>
        <taxon>Insecta</taxon>
        <taxon>Pterygota</taxon>
        <taxon>Neoptera</taxon>
        <taxon>Paraneoptera</taxon>
        <taxon>Hemiptera</taxon>
        <taxon>Auchenorrhyncha</taxon>
        <taxon>Membracoidea</taxon>
        <taxon>Cicadellidae</taxon>
        <taxon>Cicadellinae</taxon>
        <taxon>Proconiini</taxon>
        <taxon>Cuerna</taxon>
    </lineage>
</organism>
<evidence type="ECO:0000256" key="7">
    <source>
        <dbReference type="PROSITE-ProRule" id="PRU00091"/>
    </source>
</evidence>
<feature type="region of interest" description="Disordered" evidence="8">
    <location>
        <begin position="333"/>
        <end position="352"/>
    </location>
</feature>
<evidence type="ECO:0000256" key="1">
    <source>
        <dbReference type="ARBA" id="ARBA00003580"/>
    </source>
</evidence>
<dbReference type="InterPro" id="IPR013083">
    <property type="entry name" value="Znf_RING/FYVE/PHD"/>
</dbReference>
<keyword evidence="6" id="KW-0862">Zinc</keyword>
<evidence type="ECO:0000313" key="11">
    <source>
        <dbReference type="EMBL" id="JAS55942.1"/>
    </source>
</evidence>
<comment type="similarity">
    <text evidence="2">Belongs to the lst-2 family.</text>
</comment>
<dbReference type="AlphaFoldDB" id="A0A1B6FR61"/>
<feature type="domain" description="FYVE-type" evidence="9">
    <location>
        <begin position="736"/>
        <end position="796"/>
    </location>
</feature>
<protein>
    <recommendedName>
        <fullName evidence="3">Lateral signaling target protein 2 homolog</fullName>
    </recommendedName>
</protein>
<gene>
    <name evidence="10" type="ORF">g.19322</name>
    <name evidence="11" type="ORF">g.19325</name>
</gene>
<evidence type="ECO:0000256" key="8">
    <source>
        <dbReference type="SAM" id="MobiDB-lite"/>
    </source>
</evidence>
<evidence type="ECO:0000259" key="9">
    <source>
        <dbReference type="PROSITE" id="PS50178"/>
    </source>
</evidence>
<dbReference type="EMBL" id="GECZ01013827">
    <property type="protein sequence ID" value="JAS55942.1"/>
    <property type="molecule type" value="Transcribed_RNA"/>
</dbReference>
<sequence length="811" mass="89674">FYADEALNLVAAELDSFDGRKDPERCTSLVNHLRQCQDKVLNICNRIMDELIPNERADRDFRVKFPDDVMQDNLAGQLWFGAECLAAGSSIMNRETESGAMRPLAKALTKSLENVRNLLREASLRTHAPTELAHDRLVESLKMFDRLLADFELSYVSAMVPVKSVHEYQLQQDIVVLFSETLQRALRLELLTQEMVDQYDPALMFTIPRLAIVTGLLVYPEGPLSLETSPHNMSEMFRPFRTLLVKIRELLWTLSESELVTLEKMLCSSDDSAILTRKPSTNSEADASEEESSGWGAEGDASECETVMEQLPTTHVPTTMSSQVTDCVESLPEVSRAGGDSSAPNCEQEIATPEDADRILQMEEDTDSDGASSATFAQSGVVNLNGQWTLPIIPCACSVDLPEDATMTKQGLLNRSLPQDGEFVIESVENACEECMRQAGDTDTEVPSDIQSAGVDEDVRWPGGTDLPGTSVGVRDQTDPQTGRQYSDIGSITSVQSSSDIINSDDNVNYKQNVNLSDSRLDRLRTIEGKQEMEEWKAKRQSEENSEGLHVRYAENWEALCSSGQLPNSNNCDKRQSSDRDRDPVSDSLSSSCSSCHSTFSVTSDSCSMTSETSSFNSECQDDEEVALAIRAVQHATKNEARAKFRSSGDLLHRLFVCISGVADQLQTNFAGDLRHILKSVFLLNSIDNKPEEEEEEEEVPDIPPELCENGEEALVWGAGVVNAGGIEEAPLWLPDEAAPSCMSCHAMFTVIRRRHHCRNCGKVFCARCSSNSVPLPRYGHTKPVRVCNRCFIYQVTPFSVESIATATATN</sequence>
<reference evidence="10" key="1">
    <citation type="submission" date="2015-11" db="EMBL/GenBank/DDBJ databases">
        <title>De novo transcriptome assembly of four potential Pierce s Disease insect vectors from Arizona vineyards.</title>
        <authorList>
            <person name="Tassone E.E."/>
        </authorList>
    </citation>
    <scope>NUCLEOTIDE SEQUENCE</scope>
</reference>
<accession>A0A1B6FR61</accession>
<evidence type="ECO:0000313" key="10">
    <source>
        <dbReference type="EMBL" id="JAS52705.1"/>
    </source>
</evidence>
<feature type="region of interest" description="Disordered" evidence="8">
    <location>
        <begin position="439"/>
        <end position="487"/>
    </location>
</feature>
<feature type="region of interest" description="Disordered" evidence="8">
    <location>
        <begin position="568"/>
        <end position="616"/>
    </location>
</feature>
<dbReference type="CDD" id="cd15731">
    <property type="entry name" value="FYVE_LST2"/>
    <property type="match status" value="1"/>
</dbReference>
<proteinExistence type="inferred from homology"/>
<dbReference type="SUPFAM" id="SSF57903">
    <property type="entry name" value="FYVE/PHD zinc finger"/>
    <property type="match status" value="1"/>
</dbReference>